<dbReference type="InterPro" id="IPR011990">
    <property type="entry name" value="TPR-like_helical_dom_sf"/>
</dbReference>
<dbReference type="FunFam" id="1.25.40.10:FF:000212">
    <property type="entry name" value="Pentatricopeptide repeat-containing protein At2g03380, mitochondrial"/>
    <property type="match status" value="1"/>
</dbReference>
<evidence type="ECO:0000256" key="1">
    <source>
        <dbReference type="ARBA" id="ARBA00022737"/>
    </source>
</evidence>
<name>A0A445GRX9_GLYSO</name>
<dbReference type="Pfam" id="PF13041">
    <property type="entry name" value="PPR_2"/>
    <property type="match status" value="3"/>
</dbReference>
<dbReference type="Pfam" id="PF01535">
    <property type="entry name" value="PPR"/>
    <property type="match status" value="7"/>
</dbReference>
<dbReference type="PANTHER" id="PTHR47926">
    <property type="entry name" value="PENTATRICOPEPTIDE REPEAT-CONTAINING PROTEIN"/>
    <property type="match status" value="1"/>
</dbReference>
<dbReference type="FunFam" id="1.25.40.10:FF:000596">
    <property type="entry name" value="Pentatricopeptide repeat-containing protein, mitochondrial"/>
    <property type="match status" value="1"/>
</dbReference>
<dbReference type="InterPro" id="IPR002885">
    <property type="entry name" value="PPR_rpt"/>
</dbReference>
<dbReference type="GO" id="GO:0005739">
    <property type="term" value="C:mitochondrion"/>
    <property type="evidence" value="ECO:0007669"/>
    <property type="project" value="GOC"/>
</dbReference>
<dbReference type="GO" id="GO:0080156">
    <property type="term" value="P:mitochondrial mRNA modification"/>
    <property type="evidence" value="ECO:0007669"/>
    <property type="project" value="EnsemblPlants"/>
</dbReference>
<feature type="repeat" description="PPR" evidence="3">
    <location>
        <begin position="138"/>
        <end position="172"/>
    </location>
</feature>
<sequence>MLLVFISASLRLKLKILPRSLPFSLSVELPSPNPILRSKWVSFSSSTNASPHVQDPQHFIGIFCNARLHQNHYECELALVSALKYCSSSSQGRQLHSLVLKLGLHSNTFIQNSLINMYAKRGSIKDAQLLFDACPTLNPISCNIMVCGYAKAGQLDNARKLFDIMPDKGCVSYTTMIMGLVQNECFREALEVFKDMRSDGVVPNDLTLVNVIYACSHFGEILNCRMIHAIAIKLFVEGLVLVSTNLMRAYCLCSGVGEARRLFDRMPEVNLVSWNVMLNGYAKAGLVDMARELFERVPDKDVISWGTMIDGYILMNRLHEALVMYRAMLRSGLALNEILVVNLVSACGRLNAIGDGWQLHGMVVKKGFDCYNFIQTTIIHFYAACGMMDLACLQFEVGAKDHLESWNALVSGFIKNRMVDQARKIFDDMPERDVFSWSTMISGYAQTDQSRIALELFHKMVASGIKPNEVTMVSVFSAIATLGTLKEGRWAHEYICNESIPLNDNLRAALIDMYAKCGSINSALQFFNQIRDKTFSVSPWNAIICGLASHGHASMCLDVFSDMQRYNIKPNPITFIGVLSACCHAGLVEPGRRIFRIMKSAYNVEPDIKHYGCMVDLLGRAGLLEEAEEMIRSMPMKADIVIWGTLLAACRTHGDVNIGERAAESLAGLAPSHGGGKVLLSNIYADAGRWEDVSLVRRAIQNQRMERMPGCSGVIR</sequence>
<dbReference type="SMR" id="A0A445GRX9"/>
<proteinExistence type="inferred from homology"/>
<feature type="repeat" description="PPR" evidence="3">
    <location>
        <begin position="536"/>
        <end position="570"/>
    </location>
</feature>
<dbReference type="EMBL" id="QZWG01000015">
    <property type="protein sequence ID" value="RZB63972.1"/>
    <property type="molecule type" value="Genomic_DNA"/>
</dbReference>
<dbReference type="Gene3D" id="1.25.40.10">
    <property type="entry name" value="Tetratricopeptide repeat domain"/>
    <property type="match status" value="5"/>
</dbReference>
<dbReference type="NCBIfam" id="TIGR00756">
    <property type="entry name" value="PPR"/>
    <property type="match status" value="8"/>
</dbReference>
<dbReference type="Gramene" id="XM_028345748.1">
    <property type="protein sequence ID" value="XP_028201549.1"/>
    <property type="gene ID" value="LOC114385709"/>
</dbReference>
<dbReference type="FunFam" id="1.25.40.10:FF:001083">
    <property type="entry name" value="Pentatricopeptide repeat-containing protein, mitochondrial"/>
    <property type="match status" value="1"/>
</dbReference>
<evidence type="ECO:0000256" key="2">
    <source>
        <dbReference type="ARBA" id="ARBA00061659"/>
    </source>
</evidence>
<evidence type="ECO:0000313" key="4">
    <source>
        <dbReference type="EMBL" id="RZB63972.1"/>
    </source>
</evidence>
<keyword evidence="1" id="KW-0677">Repeat</keyword>
<dbReference type="GO" id="GO:0003723">
    <property type="term" value="F:RNA binding"/>
    <property type="evidence" value="ECO:0007669"/>
    <property type="project" value="InterPro"/>
</dbReference>
<dbReference type="Proteomes" id="UP000289340">
    <property type="component" value="Chromosome 15"/>
</dbReference>
<keyword evidence="5" id="KW-1185">Reference proteome</keyword>
<dbReference type="FunFam" id="1.25.40.10:FF:000348">
    <property type="entry name" value="Pentatricopeptide repeat-containing protein chloroplastic"/>
    <property type="match status" value="1"/>
</dbReference>
<feature type="repeat" description="PPR" evidence="3">
    <location>
        <begin position="270"/>
        <end position="304"/>
    </location>
</feature>
<feature type="repeat" description="PPR" evidence="3">
    <location>
        <begin position="173"/>
        <end position="203"/>
    </location>
</feature>
<accession>A0A445GRX9</accession>
<dbReference type="Pfam" id="PF20431">
    <property type="entry name" value="E_motif"/>
    <property type="match status" value="1"/>
</dbReference>
<organism evidence="4 5">
    <name type="scientific">Glycine soja</name>
    <name type="common">Wild soybean</name>
    <dbReference type="NCBI Taxonomy" id="3848"/>
    <lineage>
        <taxon>Eukaryota</taxon>
        <taxon>Viridiplantae</taxon>
        <taxon>Streptophyta</taxon>
        <taxon>Embryophyta</taxon>
        <taxon>Tracheophyta</taxon>
        <taxon>Spermatophyta</taxon>
        <taxon>Magnoliopsida</taxon>
        <taxon>eudicotyledons</taxon>
        <taxon>Gunneridae</taxon>
        <taxon>Pentapetalae</taxon>
        <taxon>rosids</taxon>
        <taxon>fabids</taxon>
        <taxon>Fabales</taxon>
        <taxon>Fabaceae</taxon>
        <taxon>Papilionoideae</taxon>
        <taxon>50 kb inversion clade</taxon>
        <taxon>NPAAA clade</taxon>
        <taxon>indigoferoid/millettioid clade</taxon>
        <taxon>Phaseoleae</taxon>
        <taxon>Glycine</taxon>
        <taxon>Glycine subgen. Soja</taxon>
    </lineage>
</organism>
<evidence type="ECO:0000313" key="5">
    <source>
        <dbReference type="Proteomes" id="UP000289340"/>
    </source>
</evidence>
<dbReference type="AlphaFoldDB" id="A0A445GRX9"/>
<dbReference type="InterPro" id="IPR046960">
    <property type="entry name" value="PPR_At4g14850-like_plant"/>
</dbReference>
<evidence type="ECO:0000256" key="3">
    <source>
        <dbReference type="PROSITE-ProRule" id="PRU00708"/>
    </source>
</evidence>
<comment type="caution">
    <text evidence="4">The sequence shown here is derived from an EMBL/GenBank/DDBJ whole genome shotgun (WGS) entry which is preliminary data.</text>
</comment>
<gene>
    <name evidence="4" type="ORF">D0Y65_040505</name>
</gene>
<dbReference type="InterPro" id="IPR046848">
    <property type="entry name" value="E_motif"/>
</dbReference>
<protein>
    <submittedName>
        <fullName evidence="4">Pentatricopeptide repeat-containing protein, mitochondrial</fullName>
    </submittedName>
</protein>
<reference evidence="4 5" key="1">
    <citation type="submission" date="2018-09" db="EMBL/GenBank/DDBJ databases">
        <title>A high-quality reference genome of wild soybean provides a powerful tool to mine soybean genomes.</title>
        <authorList>
            <person name="Xie M."/>
            <person name="Chung C.Y.L."/>
            <person name="Li M.-W."/>
            <person name="Wong F.-L."/>
            <person name="Chan T.-F."/>
            <person name="Lam H.-M."/>
        </authorList>
    </citation>
    <scope>NUCLEOTIDE SEQUENCE [LARGE SCALE GENOMIC DNA]</scope>
    <source>
        <strain evidence="5">cv. W05</strain>
        <tissue evidence="4">Hypocotyl of etiolated seedlings</tissue>
    </source>
</reference>
<comment type="similarity">
    <text evidence="2">Belongs to the PPR family. PCMP-E subfamily.</text>
</comment>
<dbReference type="PROSITE" id="PS51375">
    <property type="entry name" value="PPR"/>
    <property type="match status" value="6"/>
</dbReference>
<feature type="repeat" description="PPR" evidence="3">
    <location>
        <begin position="402"/>
        <end position="432"/>
    </location>
</feature>
<dbReference type="PANTHER" id="PTHR47926:SF407">
    <property type="entry name" value="(WILD MALAYSIAN BANANA) HYPOTHETICAL PROTEIN"/>
    <property type="match status" value="1"/>
</dbReference>
<feature type="repeat" description="PPR" evidence="3">
    <location>
        <begin position="433"/>
        <end position="467"/>
    </location>
</feature>